<keyword evidence="1" id="KW-0805">Transcription regulation</keyword>
<dbReference type="GO" id="GO:0003677">
    <property type="term" value="F:DNA binding"/>
    <property type="evidence" value="ECO:0007669"/>
    <property type="project" value="UniProtKB-KW"/>
</dbReference>
<protein>
    <submittedName>
        <fullName evidence="5">Transcriptional regulator</fullName>
    </submittedName>
</protein>
<evidence type="ECO:0000259" key="4">
    <source>
        <dbReference type="PROSITE" id="PS51063"/>
    </source>
</evidence>
<dbReference type="PROSITE" id="PS51063">
    <property type="entry name" value="HTH_CRP_2"/>
    <property type="match status" value="1"/>
</dbReference>
<dbReference type="GO" id="GO:0005829">
    <property type="term" value="C:cytosol"/>
    <property type="evidence" value="ECO:0007669"/>
    <property type="project" value="TreeGrafter"/>
</dbReference>
<proteinExistence type="predicted"/>
<dbReference type="AlphaFoldDB" id="A0A9W5Y975"/>
<dbReference type="EMBL" id="BRLB01000001">
    <property type="protein sequence ID" value="GKX27699.1"/>
    <property type="molecule type" value="Genomic_DNA"/>
</dbReference>
<dbReference type="PANTHER" id="PTHR24567">
    <property type="entry name" value="CRP FAMILY TRANSCRIPTIONAL REGULATORY PROTEIN"/>
    <property type="match status" value="1"/>
</dbReference>
<dbReference type="Pfam" id="PF00027">
    <property type="entry name" value="cNMP_binding"/>
    <property type="match status" value="1"/>
</dbReference>
<dbReference type="InterPro" id="IPR036390">
    <property type="entry name" value="WH_DNA-bd_sf"/>
</dbReference>
<name>A0A9W5Y975_9FIRM</name>
<dbReference type="InterPro" id="IPR000595">
    <property type="entry name" value="cNMP-bd_dom"/>
</dbReference>
<feature type="domain" description="HTH crp-type" evidence="4">
    <location>
        <begin position="150"/>
        <end position="218"/>
    </location>
</feature>
<dbReference type="InterPro" id="IPR018490">
    <property type="entry name" value="cNMP-bd_dom_sf"/>
</dbReference>
<evidence type="ECO:0000313" key="6">
    <source>
        <dbReference type="Proteomes" id="UP001144256"/>
    </source>
</evidence>
<evidence type="ECO:0000313" key="5">
    <source>
        <dbReference type="EMBL" id="GKX27699.1"/>
    </source>
</evidence>
<dbReference type="SUPFAM" id="SSF46785">
    <property type="entry name" value="Winged helix' DNA-binding domain"/>
    <property type="match status" value="1"/>
</dbReference>
<dbReference type="Pfam" id="PF13545">
    <property type="entry name" value="HTH_Crp_2"/>
    <property type="match status" value="1"/>
</dbReference>
<dbReference type="InterPro" id="IPR014710">
    <property type="entry name" value="RmlC-like_jellyroll"/>
</dbReference>
<reference evidence="5" key="1">
    <citation type="submission" date="2022-06" db="EMBL/GenBank/DDBJ databases">
        <title>Vallitalea longa sp. nov., an anaerobic bacterium isolated from marine sediment.</title>
        <authorList>
            <person name="Hirano S."/>
            <person name="Terahara T."/>
            <person name="Mori K."/>
            <person name="Hamada M."/>
            <person name="Matsumoto R."/>
            <person name="Kobayashi T."/>
        </authorList>
    </citation>
    <scope>NUCLEOTIDE SEQUENCE</scope>
    <source>
        <strain evidence="5">SH18-1</strain>
    </source>
</reference>
<dbReference type="Proteomes" id="UP001144256">
    <property type="component" value="Unassembled WGS sequence"/>
</dbReference>
<sequence>MDNLSVLLQKCYLFKNKSLEEIDNLLSHIQYKIESFKENEVIFSPVRTADKIGMLLSGSVDIQKLFPSGKIVIIERKKSLDLIASDSIFSRIDFYPDAVSVSSPSTILFITKTDLLHLFDLDKDFMLNFLESVSNSTLVLKHKIGILSLNSIQEKIAGYLIYNNKIYDTYCITLPFSKLAWAEYMNVSRTSLSRELRNLELKGILSFKKRKIIIHDMKRLEKLLSL</sequence>
<keyword evidence="3" id="KW-0804">Transcription</keyword>
<accession>A0A9W5Y975</accession>
<dbReference type="Gene3D" id="2.60.120.10">
    <property type="entry name" value="Jelly Rolls"/>
    <property type="match status" value="1"/>
</dbReference>
<dbReference type="RefSeq" id="WP_281811254.1">
    <property type="nucleotide sequence ID" value="NZ_BRLB01000001.1"/>
</dbReference>
<comment type="caution">
    <text evidence="5">The sequence shown here is derived from an EMBL/GenBank/DDBJ whole genome shotgun (WGS) entry which is preliminary data.</text>
</comment>
<keyword evidence="2" id="KW-0238">DNA-binding</keyword>
<evidence type="ECO:0000256" key="2">
    <source>
        <dbReference type="ARBA" id="ARBA00023125"/>
    </source>
</evidence>
<dbReference type="InterPro" id="IPR050397">
    <property type="entry name" value="Env_Response_Regulators"/>
</dbReference>
<dbReference type="InterPro" id="IPR012318">
    <property type="entry name" value="HTH_CRP"/>
</dbReference>
<organism evidence="5 6">
    <name type="scientific">Vallitalea longa</name>
    <dbReference type="NCBI Taxonomy" id="2936439"/>
    <lineage>
        <taxon>Bacteria</taxon>
        <taxon>Bacillati</taxon>
        <taxon>Bacillota</taxon>
        <taxon>Clostridia</taxon>
        <taxon>Lachnospirales</taxon>
        <taxon>Vallitaleaceae</taxon>
        <taxon>Vallitalea</taxon>
    </lineage>
</organism>
<keyword evidence="6" id="KW-1185">Reference proteome</keyword>
<evidence type="ECO:0000256" key="3">
    <source>
        <dbReference type="ARBA" id="ARBA00023163"/>
    </source>
</evidence>
<dbReference type="GO" id="GO:0003700">
    <property type="term" value="F:DNA-binding transcription factor activity"/>
    <property type="evidence" value="ECO:0007669"/>
    <property type="project" value="TreeGrafter"/>
</dbReference>
<evidence type="ECO:0000256" key="1">
    <source>
        <dbReference type="ARBA" id="ARBA00023015"/>
    </source>
</evidence>
<dbReference type="SMART" id="SM00100">
    <property type="entry name" value="cNMP"/>
    <property type="match status" value="1"/>
</dbReference>
<gene>
    <name evidence="5" type="ORF">SH1V18_01790</name>
</gene>
<dbReference type="SUPFAM" id="SSF51206">
    <property type="entry name" value="cAMP-binding domain-like"/>
    <property type="match status" value="1"/>
</dbReference>
<dbReference type="PANTHER" id="PTHR24567:SF58">
    <property type="entry name" value="CYCLIC AMP-BINDING REGULATORY PROTEIN"/>
    <property type="match status" value="1"/>
</dbReference>